<evidence type="ECO:0000256" key="11">
    <source>
        <dbReference type="ARBA" id="ARBA00029774"/>
    </source>
</evidence>
<dbReference type="NCBIfam" id="TIGR00057">
    <property type="entry name" value="L-threonylcarbamoyladenylate synthase"/>
    <property type="match status" value="1"/>
</dbReference>
<evidence type="ECO:0000256" key="7">
    <source>
        <dbReference type="ARBA" id="ARBA00022694"/>
    </source>
</evidence>
<dbReference type="Pfam" id="PF03481">
    <property type="entry name" value="Sua5_C"/>
    <property type="match status" value="1"/>
</dbReference>
<evidence type="ECO:0000256" key="4">
    <source>
        <dbReference type="ARBA" id="ARBA00015492"/>
    </source>
</evidence>
<comment type="similarity">
    <text evidence="2 13">Belongs to the SUA5 family.</text>
</comment>
<evidence type="ECO:0000256" key="13">
    <source>
        <dbReference type="PIRNR" id="PIRNR004930"/>
    </source>
</evidence>
<dbReference type="PIRSF" id="PIRSF004930">
    <property type="entry name" value="Tln_factor_SUA5"/>
    <property type="match status" value="1"/>
</dbReference>
<keyword evidence="7 13" id="KW-0819">tRNA processing</keyword>
<evidence type="ECO:0000259" key="14">
    <source>
        <dbReference type="PROSITE" id="PS51163"/>
    </source>
</evidence>
<evidence type="ECO:0000256" key="12">
    <source>
        <dbReference type="ARBA" id="ARBA00048366"/>
    </source>
</evidence>
<comment type="subcellular location">
    <subcellularLocation>
        <location evidence="1 13">Cytoplasm</location>
    </subcellularLocation>
</comment>
<sequence length="330" mass="35103">MRLRPLADAAGAKMPGKLQMSRAAKALRAGKLVAFPTETVYGLGANALDPAAVARIFEVKRRPRTSPLIIHVDRIAAARELVTYWPDAAQRLAETFWPGPLTLVLPRRDIVPDIITGGGTHVGVRMPNHPVALALIAAAGVPIAAPSANRFTQISPTTAEHVRAGLGSEVDLILDGGPCTVGIESSVLALYDDGPVLLRPGGVSREAIEAVIGMPVRVPGAAPAKGETHAAPGMHFRHYSPRTMTLTAHPSMAVPSGDGALLTHRPAHYAALPVAHLQVMPDTPEAYAQRLYAALHELDAHSYDWIAIDLPPDEPAWAAVRDRLKRAIAR</sequence>
<name>A0ABW8JZF4_9GAMM</name>
<comment type="catalytic activity">
    <reaction evidence="12 13">
        <text>L-threonine + hydrogencarbonate + ATP = L-threonylcarbamoyladenylate + diphosphate + H2O</text>
        <dbReference type="Rhea" id="RHEA:36407"/>
        <dbReference type="ChEBI" id="CHEBI:15377"/>
        <dbReference type="ChEBI" id="CHEBI:17544"/>
        <dbReference type="ChEBI" id="CHEBI:30616"/>
        <dbReference type="ChEBI" id="CHEBI:33019"/>
        <dbReference type="ChEBI" id="CHEBI:57926"/>
        <dbReference type="ChEBI" id="CHEBI:73682"/>
        <dbReference type="EC" id="2.7.7.87"/>
    </reaction>
</comment>
<keyword evidence="6 13" id="KW-0808">Transferase</keyword>
<evidence type="ECO:0000256" key="6">
    <source>
        <dbReference type="ARBA" id="ARBA00022679"/>
    </source>
</evidence>
<dbReference type="PANTHER" id="PTHR17490">
    <property type="entry name" value="SUA5"/>
    <property type="match status" value="1"/>
</dbReference>
<protein>
    <recommendedName>
        <fullName evidence="4 13">Threonylcarbamoyl-AMP synthase</fullName>
        <shortName evidence="13">TC-AMP synthase</shortName>
        <ecNumber evidence="3 13">2.7.7.87</ecNumber>
    </recommendedName>
    <alternativeName>
        <fullName evidence="11 13">L-threonylcarbamoyladenylate synthase</fullName>
    </alternativeName>
</protein>
<keyword evidence="5 13" id="KW-0963">Cytoplasm</keyword>
<reference evidence="15 16" key="1">
    <citation type="submission" date="2020-10" db="EMBL/GenBank/DDBJ databases">
        <title>Phylogeny of dyella-like bacteria.</title>
        <authorList>
            <person name="Fu J."/>
        </authorList>
    </citation>
    <scope>NUCLEOTIDE SEQUENCE [LARGE SCALE GENOMIC DNA]</scope>
    <source>
        <strain evidence="15 16">Gsoil3046</strain>
    </source>
</reference>
<evidence type="ECO:0000313" key="16">
    <source>
        <dbReference type="Proteomes" id="UP001620460"/>
    </source>
</evidence>
<comment type="function">
    <text evidence="13">Required for the formation of a threonylcarbamoyl group on adenosine at position 37 (t(6)A37) in tRNAs that read codons beginning with adenine.</text>
</comment>
<keyword evidence="8 13" id="KW-0548">Nucleotidyltransferase</keyword>
<evidence type="ECO:0000256" key="5">
    <source>
        <dbReference type="ARBA" id="ARBA00022490"/>
    </source>
</evidence>
<dbReference type="SUPFAM" id="SSF55821">
    <property type="entry name" value="YrdC/RibB"/>
    <property type="match status" value="1"/>
</dbReference>
<dbReference type="EMBL" id="JADIKM010000003">
    <property type="protein sequence ID" value="MFK2905075.1"/>
    <property type="molecule type" value="Genomic_DNA"/>
</dbReference>
<keyword evidence="10 13" id="KW-0067">ATP-binding</keyword>
<dbReference type="Gene3D" id="3.90.870.10">
    <property type="entry name" value="DHBP synthase"/>
    <property type="match status" value="1"/>
</dbReference>
<keyword evidence="9 13" id="KW-0547">Nucleotide-binding</keyword>
<dbReference type="InterPro" id="IPR010923">
    <property type="entry name" value="T(6)A37_SUA5"/>
</dbReference>
<dbReference type="InterPro" id="IPR005145">
    <property type="entry name" value="Sua5_C"/>
</dbReference>
<dbReference type="Proteomes" id="UP001620460">
    <property type="component" value="Unassembled WGS sequence"/>
</dbReference>
<comment type="caution">
    <text evidence="15">The sequence shown here is derived from an EMBL/GenBank/DDBJ whole genome shotgun (WGS) entry which is preliminary data.</text>
</comment>
<dbReference type="Gene3D" id="3.40.50.11030">
    <property type="entry name" value="Threonylcarbamoyl-AMP synthase, C-terminal domain"/>
    <property type="match status" value="1"/>
</dbReference>
<dbReference type="InterPro" id="IPR050156">
    <property type="entry name" value="TC-AMP_synthase_SUA5"/>
</dbReference>
<dbReference type="PROSITE" id="PS51163">
    <property type="entry name" value="YRDC"/>
    <property type="match status" value="1"/>
</dbReference>
<dbReference type="InterPro" id="IPR006070">
    <property type="entry name" value="Sua5-like_dom"/>
</dbReference>
<evidence type="ECO:0000313" key="15">
    <source>
        <dbReference type="EMBL" id="MFK2905075.1"/>
    </source>
</evidence>
<evidence type="ECO:0000256" key="8">
    <source>
        <dbReference type="ARBA" id="ARBA00022695"/>
    </source>
</evidence>
<dbReference type="InterPro" id="IPR038385">
    <property type="entry name" value="Sua5/YwlC_C"/>
</dbReference>
<keyword evidence="16" id="KW-1185">Reference proteome</keyword>
<dbReference type="InterPro" id="IPR017945">
    <property type="entry name" value="DHBP_synth_RibB-like_a/b_dom"/>
</dbReference>
<feature type="domain" description="YrdC-like" evidence="14">
    <location>
        <begin position="17"/>
        <end position="203"/>
    </location>
</feature>
<evidence type="ECO:0000256" key="2">
    <source>
        <dbReference type="ARBA" id="ARBA00007663"/>
    </source>
</evidence>
<dbReference type="Pfam" id="PF01300">
    <property type="entry name" value="Sua5_yciO_yrdC"/>
    <property type="match status" value="1"/>
</dbReference>
<proteinExistence type="inferred from homology"/>
<dbReference type="PANTHER" id="PTHR17490:SF16">
    <property type="entry name" value="THREONYLCARBAMOYL-AMP SYNTHASE"/>
    <property type="match status" value="1"/>
</dbReference>
<evidence type="ECO:0000256" key="10">
    <source>
        <dbReference type="ARBA" id="ARBA00022840"/>
    </source>
</evidence>
<evidence type="ECO:0000256" key="3">
    <source>
        <dbReference type="ARBA" id="ARBA00012584"/>
    </source>
</evidence>
<organism evidence="15 16">
    <name type="scientific">Dyella ginsengisoli</name>
    <dbReference type="NCBI Taxonomy" id="363848"/>
    <lineage>
        <taxon>Bacteria</taxon>
        <taxon>Pseudomonadati</taxon>
        <taxon>Pseudomonadota</taxon>
        <taxon>Gammaproteobacteria</taxon>
        <taxon>Lysobacterales</taxon>
        <taxon>Rhodanobacteraceae</taxon>
        <taxon>Dyella</taxon>
    </lineage>
</organism>
<dbReference type="RefSeq" id="WP_404634180.1">
    <property type="nucleotide sequence ID" value="NZ_JADIKM010000003.1"/>
</dbReference>
<gene>
    <name evidence="15" type="ORF">ISP17_14020</name>
</gene>
<evidence type="ECO:0000256" key="1">
    <source>
        <dbReference type="ARBA" id="ARBA00004496"/>
    </source>
</evidence>
<dbReference type="EC" id="2.7.7.87" evidence="3 13"/>
<evidence type="ECO:0000256" key="9">
    <source>
        <dbReference type="ARBA" id="ARBA00022741"/>
    </source>
</evidence>
<accession>A0ABW8JZF4</accession>